<protein>
    <submittedName>
        <fullName evidence="1">Uncharacterized protein</fullName>
    </submittedName>
</protein>
<gene>
    <name evidence="1" type="ORF">AVDCRST_MAG15-176</name>
</gene>
<dbReference type="EMBL" id="CADCUU010000030">
    <property type="protein sequence ID" value="CAA9386036.1"/>
    <property type="molecule type" value="Genomic_DNA"/>
</dbReference>
<sequence length="60" mass="6424">CGGQRLGFARPIRRPRRARAPTLSSLTYRVVVHRSPSPIPASAVGLGADAGLSPRRVFKS</sequence>
<reference evidence="1" key="1">
    <citation type="submission" date="2020-02" db="EMBL/GenBank/DDBJ databases">
        <authorList>
            <person name="Meier V. D."/>
        </authorList>
    </citation>
    <scope>NUCLEOTIDE SEQUENCE</scope>
    <source>
        <strain evidence="1">AVDCRST_MAG15</strain>
    </source>
</reference>
<proteinExistence type="predicted"/>
<feature type="non-terminal residue" evidence="1">
    <location>
        <position position="1"/>
    </location>
</feature>
<evidence type="ECO:0000313" key="1">
    <source>
        <dbReference type="EMBL" id="CAA9386036.1"/>
    </source>
</evidence>
<organism evidence="1">
    <name type="scientific">uncultured Rubellimicrobium sp</name>
    <dbReference type="NCBI Taxonomy" id="543078"/>
    <lineage>
        <taxon>Bacteria</taxon>
        <taxon>Pseudomonadati</taxon>
        <taxon>Pseudomonadota</taxon>
        <taxon>Alphaproteobacteria</taxon>
        <taxon>Rhodobacterales</taxon>
        <taxon>Roseobacteraceae</taxon>
        <taxon>Rubellimicrobium</taxon>
        <taxon>environmental samples</taxon>
    </lineage>
</organism>
<dbReference type="AlphaFoldDB" id="A0A6J4NF44"/>
<accession>A0A6J4NF44</accession>
<name>A0A6J4NF44_9RHOB</name>
<feature type="non-terminal residue" evidence="1">
    <location>
        <position position="60"/>
    </location>
</feature>